<proteinExistence type="predicted"/>
<accession>A0ABW0NRZ9</accession>
<comment type="caution">
    <text evidence="2">The sequence shown here is derived from an EMBL/GenBank/DDBJ whole genome shotgun (WGS) entry which is preliminary data.</text>
</comment>
<reference evidence="3" key="1">
    <citation type="journal article" date="2019" name="Int. J. Syst. Evol. Microbiol.">
        <title>The Global Catalogue of Microorganisms (GCM) 10K type strain sequencing project: providing services to taxonomists for standard genome sequencing and annotation.</title>
        <authorList>
            <consortium name="The Broad Institute Genomics Platform"/>
            <consortium name="The Broad Institute Genome Sequencing Center for Infectious Disease"/>
            <person name="Wu L."/>
            <person name="Ma J."/>
        </authorList>
    </citation>
    <scope>NUCLEOTIDE SEQUENCE [LARGE SCALE GENOMIC DNA]</scope>
    <source>
        <strain evidence="3">CGMCC 4.6997</strain>
    </source>
</reference>
<keyword evidence="2" id="KW-0378">Hydrolase</keyword>
<dbReference type="PRINTS" id="PR00111">
    <property type="entry name" value="ABHYDROLASE"/>
</dbReference>
<gene>
    <name evidence="2" type="ORF">ACFPJ4_07055</name>
</gene>
<protein>
    <submittedName>
        <fullName evidence="2">Alpha/beta fold hydrolase</fullName>
    </submittedName>
</protein>
<evidence type="ECO:0000313" key="3">
    <source>
        <dbReference type="Proteomes" id="UP001596039"/>
    </source>
</evidence>
<dbReference type="Proteomes" id="UP001596039">
    <property type="component" value="Unassembled WGS sequence"/>
</dbReference>
<keyword evidence="3" id="KW-1185">Reference proteome</keyword>
<dbReference type="Pfam" id="PF12697">
    <property type="entry name" value="Abhydrolase_6"/>
    <property type="match status" value="1"/>
</dbReference>
<evidence type="ECO:0000313" key="2">
    <source>
        <dbReference type="EMBL" id="MFC5501997.1"/>
    </source>
</evidence>
<dbReference type="SUPFAM" id="SSF53474">
    <property type="entry name" value="alpha/beta-Hydrolases"/>
    <property type="match status" value="1"/>
</dbReference>
<name>A0ABW0NRZ9_9MICO</name>
<feature type="domain" description="AB hydrolase-1" evidence="1">
    <location>
        <begin position="30"/>
        <end position="265"/>
    </location>
</feature>
<evidence type="ECO:0000259" key="1">
    <source>
        <dbReference type="Pfam" id="PF12697"/>
    </source>
</evidence>
<dbReference type="InterPro" id="IPR029058">
    <property type="entry name" value="AB_hydrolase_fold"/>
</dbReference>
<organism evidence="2 3">
    <name type="scientific">Lysinimonas soli</name>
    <dbReference type="NCBI Taxonomy" id="1074233"/>
    <lineage>
        <taxon>Bacteria</taxon>
        <taxon>Bacillati</taxon>
        <taxon>Actinomycetota</taxon>
        <taxon>Actinomycetes</taxon>
        <taxon>Micrococcales</taxon>
        <taxon>Microbacteriaceae</taxon>
        <taxon>Lysinimonas</taxon>
    </lineage>
</organism>
<dbReference type="InterPro" id="IPR000639">
    <property type="entry name" value="Epox_hydrolase-like"/>
</dbReference>
<dbReference type="EMBL" id="JBHSMG010000001">
    <property type="protein sequence ID" value="MFC5501997.1"/>
    <property type="molecule type" value="Genomic_DNA"/>
</dbReference>
<dbReference type="InterPro" id="IPR000073">
    <property type="entry name" value="AB_hydrolase_1"/>
</dbReference>
<dbReference type="PANTHER" id="PTHR46438">
    <property type="entry name" value="ALPHA/BETA-HYDROLASES SUPERFAMILY PROTEIN"/>
    <property type="match status" value="1"/>
</dbReference>
<dbReference type="RefSeq" id="WP_386739657.1">
    <property type="nucleotide sequence ID" value="NZ_JBHSMG010000001.1"/>
</dbReference>
<dbReference type="PRINTS" id="PR00412">
    <property type="entry name" value="EPOXHYDRLASE"/>
</dbReference>
<sequence length="286" mass="30648">MSQNITSQLHFLSRPAGRLAYTVDGVGPLVVAVPGMGDLRDSYRELVGPLLGAGFRVAVMDLRGHGDSDTTFREHGDVVTADDMLALIDELGGPAVIVGNSMAGSAAVIAAAKRPDAVAGLVLLSPFLREFFSRGAMATTRLMYRVLFARPWGATMWANYYGKTLNRGTAASWLPEHVAAIRSSMREPGRLRSFRELTLQLDHSAVEPLVAAVHAPALVVVGDSDPDYKDPAAELVAMGESLGAQTLLVERAAHYPHAQRADLVVPRILAFVEELRGGSGWRAPRA</sequence>
<dbReference type="Gene3D" id="3.40.50.1820">
    <property type="entry name" value="alpha/beta hydrolase"/>
    <property type="match status" value="1"/>
</dbReference>
<dbReference type="GO" id="GO:0016787">
    <property type="term" value="F:hydrolase activity"/>
    <property type="evidence" value="ECO:0007669"/>
    <property type="project" value="UniProtKB-KW"/>
</dbReference>